<proteinExistence type="predicted"/>
<accession>A0ACC1XB68</accession>
<sequence length="522" mass="60052">MVTIGEIWATAGSIMATLMFVSTIFKQYFPYRLWGYVERYSHKLIHFVYPYLEITFDEFCGERLKRSEVFSAIQTYLSGKASMSASRFKADIVKDNRSVVLSMDDKEEVTDEFKGVKVWWVLGKNTPRTQSFSVYPSSDERRYYKLMFHRRYRELITGSYINHVLEGGKALTVQNRQRKLYSNNPSKNWYWWRSTKWSHVFFEHPATFDTLAMETEKKEVIKKDLKKFSEGKEYYVKIGKPWKRGYLLYGPPGTGKSTMIAAMANFLNYDVYDLELTTVKNNTELRTLLIDTSSKAIIVIEDIDCSLDLTGQREKKKEKAEDEEGTDAVKKAAKEEEDSKKSKVTLSGLLNSIDGLWSACGGERIIVFTTNYVDKLDQALIRRGRMDKHIEMSYCCFDAFKVLAKNYLAIETHELYAEINSLFAETNMTPADVAENLMPKSDEDDVDTCLNNLIEALKAAKEEARRKAVEEARLKTEEAEKKAEEEARSKAEKEEKEKGAKENVKDGKTPANSVKENGFTLV</sequence>
<protein>
    <submittedName>
        <fullName evidence="1">AAA-ATPase</fullName>
    </submittedName>
</protein>
<evidence type="ECO:0000313" key="2">
    <source>
        <dbReference type="Proteomes" id="UP001164539"/>
    </source>
</evidence>
<evidence type="ECO:0000313" key="1">
    <source>
        <dbReference type="EMBL" id="KAJ4707535.1"/>
    </source>
</evidence>
<name>A0ACC1XB68_MELAZ</name>
<dbReference type="EMBL" id="CM051404">
    <property type="protein sequence ID" value="KAJ4707535.1"/>
    <property type="molecule type" value="Genomic_DNA"/>
</dbReference>
<dbReference type="Proteomes" id="UP001164539">
    <property type="component" value="Chromosome 11"/>
</dbReference>
<organism evidence="1 2">
    <name type="scientific">Melia azedarach</name>
    <name type="common">Chinaberry tree</name>
    <dbReference type="NCBI Taxonomy" id="155640"/>
    <lineage>
        <taxon>Eukaryota</taxon>
        <taxon>Viridiplantae</taxon>
        <taxon>Streptophyta</taxon>
        <taxon>Embryophyta</taxon>
        <taxon>Tracheophyta</taxon>
        <taxon>Spermatophyta</taxon>
        <taxon>Magnoliopsida</taxon>
        <taxon>eudicotyledons</taxon>
        <taxon>Gunneridae</taxon>
        <taxon>Pentapetalae</taxon>
        <taxon>rosids</taxon>
        <taxon>malvids</taxon>
        <taxon>Sapindales</taxon>
        <taxon>Meliaceae</taxon>
        <taxon>Melia</taxon>
    </lineage>
</organism>
<gene>
    <name evidence="1" type="ORF">OWV82_021042</name>
</gene>
<reference evidence="1 2" key="1">
    <citation type="journal article" date="2023" name="Science">
        <title>Complex scaffold remodeling in plant triterpene biosynthesis.</title>
        <authorList>
            <person name="De La Pena R."/>
            <person name="Hodgson H."/>
            <person name="Liu J.C."/>
            <person name="Stephenson M.J."/>
            <person name="Martin A.C."/>
            <person name="Owen C."/>
            <person name="Harkess A."/>
            <person name="Leebens-Mack J."/>
            <person name="Jimenez L.E."/>
            <person name="Osbourn A."/>
            <person name="Sattely E.S."/>
        </authorList>
    </citation>
    <scope>NUCLEOTIDE SEQUENCE [LARGE SCALE GENOMIC DNA]</scope>
    <source>
        <strain evidence="2">cv. JPN11</strain>
        <tissue evidence="1">Leaf</tissue>
    </source>
</reference>
<keyword evidence="2" id="KW-1185">Reference proteome</keyword>
<comment type="caution">
    <text evidence="1">The sequence shown here is derived from an EMBL/GenBank/DDBJ whole genome shotgun (WGS) entry which is preliminary data.</text>
</comment>